<evidence type="ECO:0000313" key="2">
    <source>
        <dbReference type="Proteomes" id="UP000470771"/>
    </source>
</evidence>
<dbReference type="EMBL" id="WWNE01000004">
    <property type="protein sequence ID" value="NBG65161.1"/>
    <property type="molecule type" value="Genomic_DNA"/>
</dbReference>
<comment type="caution">
    <text evidence="1">The sequence shown here is derived from an EMBL/GenBank/DDBJ whole genome shotgun (WGS) entry which is preliminary data.</text>
</comment>
<keyword evidence="2" id="KW-1185">Reference proteome</keyword>
<dbReference type="RefSeq" id="WP_160632037.1">
    <property type="nucleotide sequence ID" value="NZ_WWNE01000004.1"/>
</dbReference>
<protein>
    <submittedName>
        <fullName evidence="1">Uncharacterized protein</fullName>
    </submittedName>
</protein>
<evidence type="ECO:0000313" key="1">
    <source>
        <dbReference type="EMBL" id="NBG65161.1"/>
    </source>
</evidence>
<reference evidence="1 2" key="1">
    <citation type="submission" date="2019-12" db="EMBL/GenBank/DDBJ databases">
        <authorList>
            <person name="Zhao J."/>
        </authorList>
    </citation>
    <scope>NUCLEOTIDE SEQUENCE [LARGE SCALE GENOMIC DNA]</scope>
    <source>
        <strain evidence="1 2">S-15</strain>
    </source>
</reference>
<gene>
    <name evidence="1" type="ORF">GQN54_03475</name>
</gene>
<name>A0A6N9NI07_9FLAO</name>
<dbReference type="Proteomes" id="UP000470771">
    <property type="component" value="Unassembled WGS sequence"/>
</dbReference>
<organism evidence="1 2">
    <name type="scientific">Acidiluteibacter ferrifornacis</name>
    <dbReference type="NCBI Taxonomy" id="2692424"/>
    <lineage>
        <taxon>Bacteria</taxon>
        <taxon>Pseudomonadati</taxon>
        <taxon>Bacteroidota</taxon>
        <taxon>Flavobacteriia</taxon>
        <taxon>Flavobacteriales</taxon>
        <taxon>Cryomorphaceae</taxon>
        <taxon>Acidiluteibacter</taxon>
    </lineage>
</organism>
<proteinExistence type="predicted"/>
<sequence>MDIQGKRKELTALVDNIKEHSDRLTVSHTLPTLELSVLLSKISKLYEEMIVLKHELSKVEYDSIESLLEVEGQSEFSEQVVEKAKHAEESRTERMEKTVEIIAPEEGEFEKEETKTFESFVEDQIVDEIDEPIEIPKDEELPKEAVEAVKTPTPYEVDFQDLNTKLSGKEENSVVDQLQRQPISDLTTAIGLNERYLYSNELFGGNMEDFRTALKELNSKSNAEEAFNYFNGDLASKYAWDLENELVTSLKLLVARRFK</sequence>
<accession>A0A6N9NI07</accession>
<dbReference type="AlphaFoldDB" id="A0A6N9NI07"/>